<evidence type="ECO:0000313" key="1">
    <source>
        <dbReference type="EMBL" id="KKS48144.1"/>
    </source>
</evidence>
<reference evidence="1 2" key="1">
    <citation type="journal article" date="2015" name="Nature">
        <title>rRNA introns, odd ribosomes, and small enigmatic genomes across a large radiation of phyla.</title>
        <authorList>
            <person name="Brown C.T."/>
            <person name="Hug L.A."/>
            <person name="Thomas B.C."/>
            <person name="Sharon I."/>
            <person name="Castelle C.J."/>
            <person name="Singh A."/>
            <person name="Wilkins M.J."/>
            <person name="Williams K.H."/>
            <person name="Banfield J.F."/>
        </authorList>
    </citation>
    <scope>NUCLEOTIDE SEQUENCE [LARGE SCALE GENOMIC DNA]</scope>
</reference>
<sequence>MRYDNKWAKWLRSSDFIKHAAAHYDERPLFGFSRFFCRLYFLSK</sequence>
<proteinExistence type="predicted"/>
<evidence type="ECO:0000313" key="2">
    <source>
        <dbReference type="Proteomes" id="UP000034036"/>
    </source>
</evidence>
<dbReference type="AlphaFoldDB" id="A0A0G0ZHL2"/>
<protein>
    <submittedName>
        <fullName evidence="1">Uncharacterized protein</fullName>
    </submittedName>
</protein>
<accession>A0A0G0ZHL2</accession>
<dbReference type="EMBL" id="LCDF01000011">
    <property type="protein sequence ID" value="KKS48144.1"/>
    <property type="molecule type" value="Genomic_DNA"/>
</dbReference>
<organism evidence="1 2">
    <name type="scientific">Candidatus Giovannonibacteria bacterium GW2011_GWF2_42_19</name>
    <dbReference type="NCBI Taxonomy" id="1618659"/>
    <lineage>
        <taxon>Bacteria</taxon>
        <taxon>Candidatus Giovannoniibacteriota</taxon>
    </lineage>
</organism>
<gene>
    <name evidence="1" type="ORF">UV11_C0011G0025</name>
</gene>
<dbReference type="Proteomes" id="UP000034036">
    <property type="component" value="Unassembled WGS sequence"/>
</dbReference>
<name>A0A0G0ZHL2_9BACT</name>
<comment type="caution">
    <text evidence="1">The sequence shown here is derived from an EMBL/GenBank/DDBJ whole genome shotgun (WGS) entry which is preliminary data.</text>
</comment>